<reference evidence="2" key="1">
    <citation type="submission" date="2021-01" db="EMBL/GenBank/DDBJ databases">
        <authorList>
            <person name="Corre E."/>
            <person name="Pelletier E."/>
            <person name="Niang G."/>
            <person name="Scheremetjew M."/>
            <person name="Finn R."/>
            <person name="Kale V."/>
            <person name="Holt S."/>
            <person name="Cochrane G."/>
            <person name="Meng A."/>
            <person name="Brown T."/>
            <person name="Cohen L."/>
        </authorList>
    </citation>
    <scope>NUCLEOTIDE SEQUENCE</scope>
    <source>
        <strain evidence="2">S3</strain>
    </source>
</reference>
<organism evidence="2">
    <name type="scientific">Strombidium inclinatum</name>
    <dbReference type="NCBI Taxonomy" id="197538"/>
    <lineage>
        <taxon>Eukaryota</taxon>
        <taxon>Sar</taxon>
        <taxon>Alveolata</taxon>
        <taxon>Ciliophora</taxon>
        <taxon>Intramacronucleata</taxon>
        <taxon>Spirotrichea</taxon>
        <taxon>Oligotrichia</taxon>
        <taxon>Strombidiidae</taxon>
        <taxon>Strombidium</taxon>
    </lineage>
</organism>
<dbReference type="GO" id="GO:0051603">
    <property type="term" value="P:proteolysis involved in protein catabolic process"/>
    <property type="evidence" value="ECO:0007669"/>
    <property type="project" value="InterPro"/>
</dbReference>
<proteinExistence type="predicted"/>
<protein>
    <recommendedName>
        <fullName evidence="3">Proteasome subunit alpha type</fullName>
    </recommendedName>
</protein>
<sequence length="127" mass="13997">MHRFSQQVGMRPLCISLTLVGVDEEFGPQVFRIDPSGQAIGFKGVSSGTKEQEAMTQLEKQFKKAGAGEWDSRKTVEVAIQVMQAVTSSDFKADEIEIGFSNAANPLFRKLTESEVETVLNDLADRN</sequence>
<dbReference type="InterPro" id="IPR029055">
    <property type="entry name" value="Ntn_hydrolases_N"/>
</dbReference>
<dbReference type="AlphaFoldDB" id="A0A7S3N202"/>
<keyword evidence="1" id="KW-0647">Proteasome</keyword>
<dbReference type="EMBL" id="HBIH01034036">
    <property type="protein sequence ID" value="CAE0332904.1"/>
    <property type="molecule type" value="Transcribed_RNA"/>
</dbReference>
<name>A0A7S3N202_9SPIT</name>
<dbReference type="SUPFAM" id="SSF56235">
    <property type="entry name" value="N-terminal nucleophile aminohydrolases (Ntn hydrolases)"/>
    <property type="match status" value="1"/>
</dbReference>
<dbReference type="PANTHER" id="PTHR11599">
    <property type="entry name" value="PROTEASOME SUBUNIT ALPHA/BETA"/>
    <property type="match status" value="1"/>
</dbReference>
<dbReference type="InterPro" id="IPR001353">
    <property type="entry name" value="Proteasome_sua/b"/>
</dbReference>
<evidence type="ECO:0000256" key="1">
    <source>
        <dbReference type="ARBA" id="ARBA00022942"/>
    </source>
</evidence>
<gene>
    <name evidence="2" type="ORF">SINC0208_LOCUS13542</name>
</gene>
<dbReference type="Gene3D" id="3.60.20.10">
    <property type="entry name" value="Glutamine Phosphoribosylpyrophosphate, subunit 1, domain 1"/>
    <property type="match status" value="1"/>
</dbReference>
<evidence type="ECO:0008006" key="3">
    <source>
        <dbReference type="Google" id="ProtNLM"/>
    </source>
</evidence>
<evidence type="ECO:0000313" key="2">
    <source>
        <dbReference type="EMBL" id="CAE0332904.1"/>
    </source>
</evidence>
<dbReference type="InterPro" id="IPR050115">
    <property type="entry name" value="Proteasome_alpha"/>
</dbReference>
<accession>A0A7S3N202</accession>
<dbReference type="Pfam" id="PF00227">
    <property type="entry name" value="Proteasome"/>
    <property type="match status" value="1"/>
</dbReference>
<dbReference type="GO" id="GO:0005839">
    <property type="term" value="C:proteasome core complex"/>
    <property type="evidence" value="ECO:0007669"/>
    <property type="project" value="InterPro"/>
</dbReference>